<feature type="domain" description="EF-hand" evidence="3">
    <location>
        <begin position="485"/>
        <end position="520"/>
    </location>
</feature>
<feature type="compositionally biased region" description="Low complexity" evidence="2">
    <location>
        <begin position="222"/>
        <end position="235"/>
    </location>
</feature>
<dbReference type="VEuPathDB" id="CryptoDB:Cvel_27397"/>
<evidence type="ECO:0000259" key="3">
    <source>
        <dbReference type="PROSITE" id="PS50222"/>
    </source>
</evidence>
<feature type="region of interest" description="Disordered" evidence="2">
    <location>
        <begin position="41"/>
        <end position="236"/>
    </location>
</feature>
<feature type="compositionally biased region" description="Low complexity" evidence="2">
    <location>
        <begin position="146"/>
        <end position="157"/>
    </location>
</feature>
<dbReference type="PANTHER" id="PTHR19972">
    <property type="entry name" value="CALBINDIN"/>
    <property type="match status" value="1"/>
</dbReference>
<dbReference type="SMART" id="SM00054">
    <property type="entry name" value="EFh"/>
    <property type="match status" value="7"/>
</dbReference>
<feature type="compositionally biased region" description="Basic residues" evidence="2">
    <location>
        <begin position="44"/>
        <end position="54"/>
    </location>
</feature>
<dbReference type="InterPro" id="IPR018247">
    <property type="entry name" value="EF_Hand_1_Ca_BS"/>
</dbReference>
<accession>A0A0G4HGQ4</accession>
<proteinExistence type="predicted"/>
<dbReference type="Pfam" id="PF13202">
    <property type="entry name" value="EF-hand_5"/>
    <property type="match status" value="1"/>
</dbReference>
<dbReference type="EMBL" id="CDMZ01002646">
    <property type="protein sequence ID" value="CEM43265.1"/>
    <property type="molecule type" value="Genomic_DNA"/>
</dbReference>
<dbReference type="GO" id="GO:0051480">
    <property type="term" value="P:regulation of cytosolic calcium ion concentration"/>
    <property type="evidence" value="ECO:0007669"/>
    <property type="project" value="TreeGrafter"/>
</dbReference>
<evidence type="ECO:0000256" key="2">
    <source>
        <dbReference type="SAM" id="MobiDB-lite"/>
    </source>
</evidence>
<dbReference type="PROSITE" id="PS00018">
    <property type="entry name" value="EF_HAND_1"/>
    <property type="match status" value="5"/>
</dbReference>
<evidence type="ECO:0000313" key="4">
    <source>
        <dbReference type="EMBL" id="CEM43265.1"/>
    </source>
</evidence>
<feature type="domain" description="EF-hand" evidence="3">
    <location>
        <begin position="581"/>
        <end position="616"/>
    </location>
</feature>
<dbReference type="GO" id="GO:0005634">
    <property type="term" value="C:nucleus"/>
    <property type="evidence" value="ECO:0007669"/>
    <property type="project" value="TreeGrafter"/>
</dbReference>
<feature type="compositionally biased region" description="Basic residues" evidence="2">
    <location>
        <begin position="211"/>
        <end position="221"/>
    </location>
</feature>
<sequence length="822" mass="91992">MGDGDLSDAQLKALWDSVDKDRSGTLSRKEIAQLLENLAAVAKPKVKAKAKAQGKGKGGFMESSEEEEESSDGFPDSRRNPTQGGTESEEDSEDPPPVQPKRASVGPSAKPKPKPKQRPETPSESEYTETDPDASDTEDSRDATARPKAAPAAAKPMTRPRRESQDGAAPVASGGRNLHLLESDESGSGSLTGSSESLPKAKAKVKEKVKSKAKPKPKVKSKAAPAAPKKAAAPVISTERMTENQMDRLWNLFDKDNSGELDHREIRQLILKIKERDGVKEELPETFFQQVTEVLDPNGDGKVSKFEFDTNWNEIWTNRKLFYEKVGVVASDGSKSRGSSEGGAVETGELERLEERELQLLWRKFDEDNSGTLEESGDGNEVSEAYVQRVFGALDPQDRGQIAFLDFKLDFPGLWEGREKLLGNDQAEALLAAEENGDREIAPLTKEELERVWNSFSGDDGMMDKRDVRMMLHHIQQRDEMTEPIDEETCRDVFSLLDGDGDGLVSHVEFLQSFNEFWTNRKERVEAPRQIVRTEALDEFQLGKLWLAFCSPGENRHMTFEDFFLLVESIWQREVDQKRSLSEVFVDEVFEEIDEDRSGLIEWSEFRLKFNNFWQTRTRRFDFEVLPVPSPLNQAAIGKIFFALDSRGDEMLTVDEMRAMIEKFRALAALDEEAPSPGPPPTFVNVLPIPQPRLGARRVREMLDFCAGSPLALYAPPRTGKEGCAGLPPTTVIGVRWEAGKKKMVSAETSEELEKLRQFNPPFWHPRGALDRFPEVPPVPSLVLPVEQGHLLPRGGMWVYHPGIENCQPLWSIGPPDLEVPP</sequence>
<feature type="compositionally biased region" description="Low complexity" evidence="2">
    <location>
        <begin position="186"/>
        <end position="200"/>
    </location>
</feature>
<reference evidence="4" key="1">
    <citation type="submission" date="2014-11" db="EMBL/GenBank/DDBJ databases">
        <authorList>
            <person name="Otto D Thomas"/>
            <person name="Naeem Raeece"/>
        </authorList>
    </citation>
    <scope>NUCLEOTIDE SEQUENCE</scope>
</reference>
<protein>
    <recommendedName>
        <fullName evidence="3">EF-hand domain-containing protein</fullName>
    </recommendedName>
</protein>
<dbReference type="InterPro" id="IPR011992">
    <property type="entry name" value="EF-hand-dom_pair"/>
</dbReference>
<feature type="compositionally biased region" description="Acidic residues" evidence="2">
    <location>
        <begin position="126"/>
        <end position="137"/>
    </location>
</feature>
<evidence type="ECO:0000256" key="1">
    <source>
        <dbReference type="ARBA" id="ARBA00022837"/>
    </source>
</evidence>
<dbReference type="SUPFAM" id="SSF47473">
    <property type="entry name" value="EF-hand"/>
    <property type="match status" value="3"/>
</dbReference>
<dbReference type="Gene3D" id="1.10.238.10">
    <property type="entry name" value="EF-hand"/>
    <property type="match status" value="3"/>
</dbReference>
<feature type="domain" description="EF-hand" evidence="3">
    <location>
        <begin position="241"/>
        <end position="276"/>
    </location>
</feature>
<keyword evidence="1" id="KW-0106">Calcium</keyword>
<dbReference type="PANTHER" id="PTHR19972:SF10">
    <property type="entry name" value="CALBINDIN-32"/>
    <property type="match status" value="1"/>
</dbReference>
<organism evidence="4">
    <name type="scientific">Chromera velia CCMP2878</name>
    <dbReference type="NCBI Taxonomy" id="1169474"/>
    <lineage>
        <taxon>Eukaryota</taxon>
        <taxon>Sar</taxon>
        <taxon>Alveolata</taxon>
        <taxon>Colpodellida</taxon>
        <taxon>Chromeraceae</taxon>
        <taxon>Chromera</taxon>
    </lineage>
</organism>
<name>A0A0G4HGQ4_9ALVE</name>
<dbReference type="AlphaFoldDB" id="A0A0G4HGQ4"/>
<dbReference type="InterPro" id="IPR051001">
    <property type="entry name" value="Calbindin_Ca-bind"/>
</dbReference>
<dbReference type="CDD" id="cd00051">
    <property type="entry name" value="EFh"/>
    <property type="match status" value="1"/>
</dbReference>
<dbReference type="PROSITE" id="PS50222">
    <property type="entry name" value="EF_HAND_2"/>
    <property type="match status" value="4"/>
</dbReference>
<gene>
    <name evidence="4" type="ORF">Cvel_27397</name>
</gene>
<dbReference type="InterPro" id="IPR002048">
    <property type="entry name" value="EF_hand_dom"/>
</dbReference>
<dbReference type="GO" id="GO:0005509">
    <property type="term" value="F:calcium ion binding"/>
    <property type="evidence" value="ECO:0007669"/>
    <property type="project" value="InterPro"/>
</dbReference>
<dbReference type="GO" id="GO:0005829">
    <property type="term" value="C:cytosol"/>
    <property type="evidence" value="ECO:0007669"/>
    <property type="project" value="TreeGrafter"/>
</dbReference>
<dbReference type="Pfam" id="PF13499">
    <property type="entry name" value="EF-hand_7"/>
    <property type="match status" value="1"/>
</dbReference>
<feature type="domain" description="EF-hand" evidence="3">
    <location>
        <begin position="6"/>
        <end position="41"/>
    </location>
</feature>